<dbReference type="Pfam" id="PF05036">
    <property type="entry name" value="SPOR"/>
    <property type="match status" value="1"/>
</dbReference>
<comment type="caution">
    <text evidence="3">The sequence shown here is derived from an EMBL/GenBank/DDBJ whole genome shotgun (WGS) entry which is preliminary data.</text>
</comment>
<evidence type="ECO:0000259" key="2">
    <source>
        <dbReference type="PROSITE" id="PS51724"/>
    </source>
</evidence>
<dbReference type="RefSeq" id="WP_044219226.1">
    <property type="nucleotide sequence ID" value="NZ_JRYR02000001.1"/>
</dbReference>
<organism evidence="3 4">
    <name type="scientific">Flammeovirga pacifica</name>
    <dbReference type="NCBI Taxonomy" id="915059"/>
    <lineage>
        <taxon>Bacteria</taxon>
        <taxon>Pseudomonadati</taxon>
        <taxon>Bacteroidota</taxon>
        <taxon>Cytophagia</taxon>
        <taxon>Cytophagales</taxon>
        <taxon>Flammeovirgaceae</taxon>
        <taxon>Flammeovirga</taxon>
    </lineage>
</organism>
<reference evidence="3 4" key="1">
    <citation type="journal article" date="2012" name="Int. J. Syst. Evol. Microbiol.">
        <title>Flammeovirga pacifica sp. nov., isolated from deep-sea sediment.</title>
        <authorList>
            <person name="Xu H."/>
            <person name="Fu Y."/>
            <person name="Yang N."/>
            <person name="Ding Z."/>
            <person name="Lai Q."/>
            <person name="Zeng R."/>
        </authorList>
    </citation>
    <scope>NUCLEOTIDE SEQUENCE [LARGE SCALE GENOMIC DNA]</scope>
    <source>
        <strain evidence="4">DSM 24597 / LMG 26175 / WPAGA1</strain>
    </source>
</reference>
<gene>
    <name evidence="3" type="ORF">NH26_05475</name>
</gene>
<dbReference type="InterPro" id="IPR007730">
    <property type="entry name" value="SPOR-like_dom"/>
</dbReference>
<name>A0A1S1YXV1_FLAPC</name>
<protein>
    <recommendedName>
        <fullName evidence="2">SPOR domain-containing protein</fullName>
    </recommendedName>
</protein>
<dbReference type="STRING" id="915059.NH26_05475"/>
<dbReference type="Gene3D" id="1.10.287.1490">
    <property type="match status" value="1"/>
</dbReference>
<dbReference type="OrthoDB" id="977335at2"/>
<accession>A0A1S1YXV1</accession>
<dbReference type="PROSITE" id="PS51724">
    <property type="entry name" value="SPOR"/>
    <property type="match status" value="1"/>
</dbReference>
<dbReference type="GO" id="GO:0042834">
    <property type="term" value="F:peptidoglycan binding"/>
    <property type="evidence" value="ECO:0007669"/>
    <property type="project" value="InterPro"/>
</dbReference>
<feature type="domain" description="SPOR" evidence="2">
    <location>
        <begin position="148"/>
        <end position="233"/>
    </location>
</feature>
<evidence type="ECO:0000313" key="3">
    <source>
        <dbReference type="EMBL" id="OHX65839.1"/>
    </source>
</evidence>
<dbReference type="AlphaFoldDB" id="A0A1S1YXV1"/>
<proteinExistence type="predicted"/>
<evidence type="ECO:0000313" key="4">
    <source>
        <dbReference type="Proteomes" id="UP000179797"/>
    </source>
</evidence>
<sequence length="233" mass="26338">MKTTRKNLPIIFLLFAFVVSFSSYGQSKKKLKQMNAQLTSENQELRSSKDDLEKKTNSLAAMNEQLSYEMESLKSDVSKLQAENSNLKDEIDELETENEGLVAAVENSKSSSSAVANGNNMPKNSASCSSKQGQLQNNRSYFVDLTSTITAHGWGVQVYSSKSLCDAQGYAEQFEAYYKMWKTYVKVSQENGEQIYSVVYGTLKYEDQAKVYMENFKKIGRNENERNAILVQH</sequence>
<dbReference type="Proteomes" id="UP000179797">
    <property type="component" value="Unassembled WGS sequence"/>
</dbReference>
<evidence type="ECO:0000256" key="1">
    <source>
        <dbReference type="SAM" id="MobiDB-lite"/>
    </source>
</evidence>
<keyword evidence="4" id="KW-1185">Reference proteome</keyword>
<feature type="region of interest" description="Disordered" evidence="1">
    <location>
        <begin position="110"/>
        <end position="132"/>
    </location>
</feature>
<dbReference type="EMBL" id="JRYR02000001">
    <property type="protein sequence ID" value="OHX65839.1"/>
    <property type="molecule type" value="Genomic_DNA"/>
</dbReference>